<evidence type="ECO:0000313" key="4">
    <source>
        <dbReference type="Proteomes" id="UP000285906"/>
    </source>
</evidence>
<evidence type="ECO:0000313" key="2">
    <source>
        <dbReference type="EMBL" id="GGG55069.1"/>
    </source>
</evidence>
<dbReference type="RefSeq" id="WP_170144191.1">
    <property type="nucleotide sequence ID" value="NZ_BMCW01000002.1"/>
</dbReference>
<protein>
    <submittedName>
        <fullName evidence="3">Gliding motility-associated-like protein</fullName>
    </submittedName>
</protein>
<keyword evidence="5" id="KW-1185">Reference proteome</keyword>
<comment type="caution">
    <text evidence="3">The sequence shown here is derived from an EMBL/GenBank/DDBJ whole genome shotgun (WGS) entry which is preliminary data.</text>
</comment>
<feature type="domain" description="IgGFc-binding protein N-terminal" evidence="1">
    <location>
        <begin position="117"/>
        <end position="439"/>
    </location>
</feature>
<reference evidence="3 4" key="2">
    <citation type="submission" date="2018-09" db="EMBL/GenBank/DDBJ databases">
        <title>Genomic Encyclopedia of Archaeal and Bacterial Type Strains, Phase II (KMG-II): from individual species to whole genera.</title>
        <authorList>
            <person name="Goeker M."/>
        </authorList>
    </citation>
    <scope>NUCLEOTIDE SEQUENCE [LARGE SCALE GENOMIC DNA]</scope>
    <source>
        <strain evidence="3 4">DSM 27620</strain>
    </source>
</reference>
<proteinExistence type="predicted"/>
<accession>A0A420DB49</accession>
<dbReference type="Proteomes" id="UP000658202">
    <property type="component" value="Unassembled WGS sequence"/>
</dbReference>
<evidence type="ECO:0000313" key="3">
    <source>
        <dbReference type="EMBL" id="RKE88786.1"/>
    </source>
</evidence>
<sequence length="893" mass="98818">MDTEHWFAPMFDTYTVPNTDYDNSLNGDFLYLSTDSVDDFDVIVYSGEVEINRVTIRKGNPKYITLAPKIITTLDVADTFLVAKRGLHLVGSRKFFANIRILRGPHAEIINSKGFAGLGTDFIAMTTPLSVQRENLSSQVNIIATENNTSVKINGYNPNVLFQNGTQAPELNMKLNKGESYIVSVPNRPPYVVDSTGLGDPDENYKGLIGASINSDKPISVTNGNFNGTYVNSSYGNDILMDQATPINRLGKEFVIGKGNGPIRGLHEGGIDSERVVVISTKDGTKFTINDSPVVYTLDKGKYKIIYGSESYKMQAPDVYNMYIKSTENIYVYQLLAGNASFDSASGGMNMIPALNCLLPNQIVELPDVNQIGTKDDFDTNVNIITKSGAQVTMNGELLNGSYGPYAVSGTSEWVLFSKKNVKGNLSIYSTAAVTAGLAGGNKAVGYGGFFGGFSSIPQITKTGSCTLGIKLQVDDGYNFYEWYLDNKLVASGDDLFSIDPEVYGSGNYYCKISKTACGEFVTSVVPYNKCPVFTTKTITIGNCEQKDILVEFSSDPLKKVNFNSVVVTQQPVEGIVSPPYIDPVTGKIYIKFDANNTKLPQETIKYYFEAEGAFPYSEEITLIINIEQIKLKNTEIIECVDFDGNARYDLKTNFETSNPGYQYEYYEDEKLSIKIPDTALAFPFYQSKPDAKIYVLVTNSYGCDNRTNPAEISLKTFELPVINTIDVRNSGSVSINATNGTTPYEYYIKKDGDIRYLPGDLEYSSSNNLPITEGKGVYRVYVRSADQCYPVTQLFYVIGISNVITPNGDGVNDTIDMSMLSNKINSKFQIINRNSEKIFEGNSDNNYIWNGKQNEKPLPSGTYWYLLQWQDFDGAEPDVMTGWILLKNRSSD</sequence>
<dbReference type="NCBIfam" id="TIGR04131">
    <property type="entry name" value="Bac_Flav_CTERM"/>
    <property type="match status" value="1"/>
</dbReference>
<dbReference type="InterPro" id="IPR026341">
    <property type="entry name" value="T9SS_type_B"/>
</dbReference>
<gene>
    <name evidence="3" type="ORF">BXY58_0910</name>
    <name evidence="2" type="ORF">GCM10007332_15880</name>
</gene>
<dbReference type="EMBL" id="BMCW01000002">
    <property type="protein sequence ID" value="GGG55069.1"/>
    <property type="molecule type" value="Genomic_DNA"/>
</dbReference>
<organism evidence="3 4">
    <name type="scientific">Epilithonimonas arachidiradicis</name>
    <dbReference type="NCBI Taxonomy" id="1617282"/>
    <lineage>
        <taxon>Bacteria</taxon>
        <taxon>Pseudomonadati</taxon>
        <taxon>Bacteroidota</taxon>
        <taxon>Flavobacteriia</taxon>
        <taxon>Flavobacteriales</taxon>
        <taxon>Weeksellaceae</taxon>
        <taxon>Chryseobacterium group</taxon>
        <taxon>Epilithonimonas</taxon>
    </lineage>
</organism>
<name>A0A420DB49_9FLAO</name>
<reference evidence="5" key="3">
    <citation type="journal article" date="2019" name="Int. J. Syst. Evol. Microbiol.">
        <title>The Global Catalogue of Microorganisms (GCM) 10K type strain sequencing project: providing services to taxonomists for standard genome sequencing and annotation.</title>
        <authorList>
            <consortium name="The Broad Institute Genomics Platform"/>
            <consortium name="The Broad Institute Genome Sequencing Center for Infectious Disease"/>
            <person name="Wu L."/>
            <person name="Ma J."/>
        </authorList>
    </citation>
    <scope>NUCLEOTIDE SEQUENCE [LARGE SCALE GENOMIC DNA]</scope>
    <source>
        <strain evidence="5">CCM 8490</strain>
    </source>
</reference>
<dbReference type="AlphaFoldDB" id="A0A420DB49"/>
<dbReference type="Pfam" id="PF13585">
    <property type="entry name" value="CHU_C"/>
    <property type="match status" value="1"/>
</dbReference>
<dbReference type="EMBL" id="RAQH01000002">
    <property type="protein sequence ID" value="RKE88786.1"/>
    <property type="molecule type" value="Genomic_DNA"/>
</dbReference>
<reference evidence="2" key="1">
    <citation type="journal article" date="2014" name="Int. J. Syst. Evol. Microbiol.">
        <title>Complete genome of a new Firmicutes species belonging to the dominant human colonic microbiota ('Ruminococcus bicirculans') reveals two chromosomes and a selective capacity to utilize plant glucans.</title>
        <authorList>
            <consortium name="NISC Comparative Sequencing Program"/>
            <person name="Wegmann U."/>
            <person name="Louis P."/>
            <person name="Goesmann A."/>
            <person name="Henrissat B."/>
            <person name="Duncan S.H."/>
            <person name="Flint H.J."/>
        </authorList>
    </citation>
    <scope>NUCLEOTIDE SEQUENCE</scope>
    <source>
        <strain evidence="2">CCM 8490</strain>
    </source>
</reference>
<evidence type="ECO:0000259" key="1">
    <source>
        <dbReference type="Pfam" id="PF17517"/>
    </source>
</evidence>
<dbReference type="Pfam" id="PF17517">
    <property type="entry name" value="IgGFc_binding"/>
    <property type="match status" value="1"/>
</dbReference>
<dbReference type="Proteomes" id="UP000285906">
    <property type="component" value="Unassembled WGS sequence"/>
</dbReference>
<reference evidence="2" key="4">
    <citation type="submission" date="2024-05" db="EMBL/GenBank/DDBJ databases">
        <authorList>
            <person name="Sun Q."/>
            <person name="Sedlacek I."/>
        </authorList>
    </citation>
    <scope>NUCLEOTIDE SEQUENCE</scope>
    <source>
        <strain evidence="2">CCM 8490</strain>
    </source>
</reference>
<dbReference type="InterPro" id="IPR035234">
    <property type="entry name" value="IgGFc-bd_N"/>
</dbReference>
<evidence type="ECO:0000313" key="5">
    <source>
        <dbReference type="Proteomes" id="UP000658202"/>
    </source>
</evidence>